<keyword evidence="5 9" id="KW-0238">DNA-binding</keyword>
<dbReference type="RefSeq" id="WP_185800493.1">
    <property type="nucleotide sequence ID" value="NZ_JACJVJ010000001.1"/>
</dbReference>
<dbReference type="SUPFAM" id="SSF47729">
    <property type="entry name" value="IHF-like DNA-binding proteins"/>
    <property type="match status" value="1"/>
</dbReference>
<evidence type="ECO:0000313" key="10">
    <source>
        <dbReference type="EMBL" id="MBC2777273.1"/>
    </source>
</evidence>
<evidence type="ECO:0000256" key="2">
    <source>
        <dbReference type="ARBA" id="ARBA00018700"/>
    </source>
</evidence>
<dbReference type="InterPro" id="IPR005685">
    <property type="entry name" value="IHF_beta"/>
</dbReference>
<dbReference type="GO" id="GO:0003677">
    <property type="term" value="F:DNA binding"/>
    <property type="evidence" value="ECO:0007669"/>
    <property type="project" value="UniProtKB-KW"/>
</dbReference>
<dbReference type="AlphaFoldDB" id="A0A842HXU1"/>
<dbReference type="Proteomes" id="UP000564378">
    <property type="component" value="Unassembled WGS sequence"/>
</dbReference>
<evidence type="ECO:0000256" key="1">
    <source>
        <dbReference type="ARBA" id="ARBA00010529"/>
    </source>
</evidence>
<dbReference type="PROSITE" id="PS00045">
    <property type="entry name" value="HISTONE_LIKE"/>
    <property type="match status" value="1"/>
</dbReference>
<evidence type="ECO:0000256" key="9">
    <source>
        <dbReference type="RuleBase" id="RU003941"/>
    </source>
</evidence>
<reference evidence="10 11" key="1">
    <citation type="submission" date="2020-08" db="EMBL/GenBank/DDBJ databases">
        <title>Draft genome sequence of Parasphingopyxis sp. GrpM-11.</title>
        <authorList>
            <person name="Oh J."/>
            <person name="Roh D.-H."/>
        </authorList>
    </citation>
    <scope>NUCLEOTIDE SEQUENCE [LARGE SCALE GENOMIC DNA]</scope>
    <source>
        <strain evidence="10 11">GrpM-11</strain>
    </source>
</reference>
<keyword evidence="4 9" id="KW-0805">Transcription regulation</keyword>
<evidence type="ECO:0000256" key="6">
    <source>
        <dbReference type="ARBA" id="ARBA00023163"/>
    </source>
</evidence>
<dbReference type="EMBL" id="JACJVJ010000001">
    <property type="protein sequence ID" value="MBC2777273.1"/>
    <property type="molecule type" value="Genomic_DNA"/>
</dbReference>
<evidence type="ECO:0000256" key="8">
    <source>
        <dbReference type="RuleBase" id="RU003939"/>
    </source>
</evidence>
<comment type="function">
    <text evidence="9">This protein is one of the two subunits of integration host factor, a specific DNA-binding protein that functions in genetic recombination as well as in transcriptional and translational control.</text>
</comment>
<keyword evidence="3 9" id="KW-0810">Translation regulation</keyword>
<dbReference type="InterPro" id="IPR010992">
    <property type="entry name" value="IHF-like_DNA-bd_dom_sf"/>
</dbReference>
<organism evidence="10 11">
    <name type="scientific">Parasphingopyxis marina</name>
    <dbReference type="NCBI Taxonomy" id="2761622"/>
    <lineage>
        <taxon>Bacteria</taxon>
        <taxon>Pseudomonadati</taxon>
        <taxon>Pseudomonadota</taxon>
        <taxon>Alphaproteobacteria</taxon>
        <taxon>Sphingomonadales</taxon>
        <taxon>Sphingomonadaceae</taxon>
        <taxon>Parasphingopyxis</taxon>
    </lineage>
</organism>
<dbReference type="Pfam" id="PF00216">
    <property type="entry name" value="Bac_DNA_binding"/>
    <property type="match status" value="1"/>
</dbReference>
<comment type="similarity">
    <text evidence="1 8">Belongs to the bacterial histone-like protein family.</text>
</comment>
<dbReference type="SMART" id="SM00411">
    <property type="entry name" value="BHL"/>
    <property type="match status" value="1"/>
</dbReference>
<dbReference type="NCBIfam" id="NF001222">
    <property type="entry name" value="PRK00199.1"/>
    <property type="match status" value="1"/>
</dbReference>
<name>A0A842HXU1_9SPHN</name>
<evidence type="ECO:0000313" key="11">
    <source>
        <dbReference type="Proteomes" id="UP000564378"/>
    </source>
</evidence>
<evidence type="ECO:0000256" key="4">
    <source>
        <dbReference type="ARBA" id="ARBA00023015"/>
    </source>
</evidence>
<dbReference type="InterPro" id="IPR000119">
    <property type="entry name" value="Hist_DNA-bd"/>
</dbReference>
<dbReference type="CDD" id="cd13836">
    <property type="entry name" value="IHF_B"/>
    <property type="match status" value="1"/>
</dbReference>
<proteinExistence type="inferred from homology"/>
<keyword evidence="6 9" id="KW-0804">Transcription</keyword>
<evidence type="ECO:0000256" key="3">
    <source>
        <dbReference type="ARBA" id="ARBA00022845"/>
    </source>
</evidence>
<dbReference type="NCBIfam" id="TIGR00988">
    <property type="entry name" value="hip"/>
    <property type="match status" value="1"/>
</dbReference>
<dbReference type="PANTHER" id="PTHR33175:SF5">
    <property type="entry name" value="INTEGRATION HOST FACTOR SUBUNIT BETA"/>
    <property type="match status" value="1"/>
</dbReference>
<comment type="subunit">
    <text evidence="9">Heterodimer of an alpha and a beta chain.</text>
</comment>
<gene>
    <name evidence="10" type="ORF">H6P80_06535</name>
</gene>
<dbReference type="Gene3D" id="4.10.520.10">
    <property type="entry name" value="IHF-like DNA-binding proteins"/>
    <property type="match status" value="1"/>
</dbReference>
<protein>
    <recommendedName>
        <fullName evidence="2 9">Integration host factor subunit beta</fullName>
    </recommendedName>
</protein>
<evidence type="ECO:0000256" key="5">
    <source>
        <dbReference type="ARBA" id="ARBA00023125"/>
    </source>
</evidence>
<comment type="caution">
    <text evidence="10">The sequence shown here is derived from an EMBL/GenBank/DDBJ whole genome shotgun (WGS) entry which is preliminary data.</text>
</comment>
<dbReference type="PANTHER" id="PTHR33175">
    <property type="entry name" value="DNA-BINDING PROTEIN HU"/>
    <property type="match status" value="1"/>
</dbReference>
<dbReference type="InterPro" id="IPR020816">
    <property type="entry name" value="Histone-like_DNA-bd_CS"/>
</dbReference>
<dbReference type="GO" id="GO:0005829">
    <property type="term" value="C:cytosol"/>
    <property type="evidence" value="ECO:0007669"/>
    <property type="project" value="TreeGrafter"/>
</dbReference>
<dbReference type="GO" id="GO:0006355">
    <property type="term" value="P:regulation of DNA-templated transcription"/>
    <property type="evidence" value="ECO:0007669"/>
    <property type="project" value="InterPro"/>
</dbReference>
<dbReference type="GO" id="GO:0006310">
    <property type="term" value="P:DNA recombination"/>
    <property type="evidence" value="ECO:0007669"/>
    <property type="project" value="UniProtKB-KW"/>
</dbReference>
<dbReference type="PRINTS" id="PR01727">
    <property type="entry name" value="DNABINDINGHU"/>
</dbReference>
<evidence type="ECO:0000256" key="7">
    <source>
        <dbReference type="ARBA" id="ARBA00023172"/>
    </source>
</evidence>
<keyword evidence="7 9" id="KW-0233">DNA recombination</keyword>
<dbReference type="GO" id="GO:0006417">
    <property type="term" value="P:regulation of translation"/>
    <property type="evidence" value="ECO:0007669"/>
    <property type="project" value="UniProtKB-KW"/>
</dbReference>
<accession>A0A842HXU1</accession>
<sequence>MIRSELVQKIAADNPDLSSKDVERLVNSFFNAITEQLARGGRVELRGFGAFSTRQRKARVGRNPRTGDAVQVPAKRVPYFKPGKEMRERLNF</sequence>
<dbReference type="GO" id="GO:0005694">
    <property type="term" value="C:chromosome"/>
    <property type="evidence" value="ECO:0007669"/>
    <property type="project" value="InterPro"/>
</dbReference>
<dbReference type="GO" id="GO:0030527">
    <property type="term" value="F:structural constituent of chromatin"/>
    <property type="evidence" value="ECO:0007669"/>
    <property type="project" value="InterPro"/>
</dbReference>
<keyword evidence="11" id="KW-1185">Reference proteome</keyword>